<sequence length="38" mass="4056">MESLQTGADVTLRHALAPQLLPSIARIAQMHGLGCRAK</sequence>
<accession>A0A1L3LTC6</accession>
<reference evidence="1 2" key="1">
    <citation type="submission" date="2015-10" db="EMBL/GenBank/DDBJ databases">
        <title>Genomic differences between typical nodule nitrogen-fixing rhizobial strains and those coming from bean seeds.</title>
        <authorList>
            <person name="Peralta H."/>
            <person name="Aguilar-Vera A."/>
            <person name="Diaz R."/>
            <person name="Mora Y."/>
            <person name="Martinez-Batallar G."/>
            <person name="Salazar E."/>
            <person name="Vargas-Lagunas C."/>
            <person name="Encarnacion S."/>
            <person name="Girard L."/>
            <person name="Mora J."/>
        </authorList>
    </citation>
    <scope>NUCLEOTIDE SEQUENCE [LARGE SCALE GENOMIC DNA]</scope>
    <source>
        <strain evidence="1 2">CFNEI 73</strain>
        <plasmid evidence="1 2">B</plasmid>
    </source>
</reference>
<geneLocation type="plasmid" evidence="1 2">
    <name>B</name>
</geneLocation>
<evidence type="ECO:0000313" key="2">
    <source>
        <dbReference type="Proteomes" id="UP000182306"/>
    </source>
</evidence>
<organism evidence="1 2">
    <name type="scientific">Sinorhizobium americanum</name>
    <dbReference type="NCBI Taxonomy" id="194963"/>
    <lineage>
        <taxon>Bacteria</taxon>
        <taxon>Pseudomonadati</taxon>
        <taxon>Pseudomonadota</taxon>
        <taxon>Alphaproteobacteria</taxon>
        <taxon>Hyphomicrobiales</taxon>
        <taxon>Rhizobiaceae</taxon>
        <taxon>Sinorhizobium/Ensifer group</taxon>
        <taxon>Sinorhizobium</taxon>
    </lineage>
</organism>
<dbReference type="KEGG" id="same:SAMCFNEI73_pB0149"/>
<name>A0A1L3LTC6_9HYPH</name>
<gene>
    <name evidence="1" type="ORF">SAMCFNEI73_pB0149</name>
</gene>
<dbReference type="EMBL" id="CP013109">
    <property type="protein sequence ID" value="APG93349.1"/>
    <property type="molecule type" value="Genomic_DNA"/>
</dbReference>
<proteinExistence type="predicted"/>
<dbReference type="Proteomes" id="UP000182306">
    <property type="component" value="Plasmid B"/>
</dbReference>
<keyword evidence="2" id="KW-1185">Reference proteome</keyword>
<protein>
    <submittedName>
        <fullName evidence="1">Uncharacterized protein</fullName>
    </submittedName>
</protein>
<dbReference type="AlphaFoldDB" id="A0A1L3LTC6"/>
<evidence type="ECO:0000313" key="1">
    <source>
        <dbReference type="EMBL" id="APG93349.1"/>
    </source>
</evidence>
<keyword evidence="1" id="KW-0614">Plasmid</keyword>